<dbReference type="Proteomes" id="UP000233256">
    <property type="component" value="Unassembled WGS sequence"/>
</dbReference>
<dbReference type="InterPro" id="IPR050243">
    <property type="entry name" value="PHP_phosphatase"/>
</dbReference>
<organism evidence="2 3">
    <name type="scientific">Candidatus Wallbacteria bacterium HGW-Wallbacteria-1</name>
    <dbReference type="NCBI Taxonomy" id="2013854"/>
    <lineage>
        <taxon>Bacteria</taxon>
        <taxon>Candidatus Walliibacteriota</taxon>
    </lineage>
</organism>
<dbReference type="Pfam" id="PF02811">
    <property type="entry name" value="PHP"/>
    <property type="match status" value="1"/>
</dbReference>
<protein>
    <recommendedName>
        <fullName evidence="1">Polymerase/histidinol phosphatase N-terminal domain-containing protein</fullName>
    </recommendedName>
</protein>
<gene>
    <name evidence="2" type="ORF">CVV64_05245</name>
</gene>
<evidence type="ECO:0000313" key="3">
    <source>
        <dbReference type="Proteomes" id="UP000233256"/>
    </source>
</evidence>
<name>A0A2N1PS65_9BACT</name>
<evidence type="ECO:0000313" key="2">
    <source>
        <dbReference type="EMBL" id="PKK91176.1"/>
    </source>
</evidence>
<dbReference type="InterPro" id="IPR004013">
    <property type="entry name" value="PHP_dom"/>
</dbReference>
<dbReference type="SUPFAM" id="SSF89550">
    <property type="entry name" value="PHP domain-like"/>
    <property type="match status" value="1"/>
</dbReference>
<dbReference type="InterPro" id="IPR016195">
    <property type="entry name" value="Pol/histidinol_Pase-like"/>
</dbReference>
<dbReference type="PANTHER" id="PTHR36928">
    <property type="entry name" value="PHOSPHATASE YCDX-RELATED"/>
    <property type="match status" value="1"/>
</dbReference>
<dbReference type="PANTHER" id="PTHR36928:SF1">
    <property type="entry name" value="PHOSPHATASE YCDX-RELATED"/>
    <property type="match status" value="1"/>
</dbReference>
<evidence type="ECO:0000259" key="1">
    <source>
        <dbReference type="SMART" id="SM00481"/>
    </source>
</evidence>
<dbReference type="Gene3D" id="3.20.20.140">
    <property type="entry name" value="Metal-dependent hydrolases"/>
    <property type="match status" value="1"/>
</dbReference>
<reference evidence="2 3" key="1">
    <citation type="journal article" date="2017" name="ISME J.">
        <title>Potential for microbial H2 and metal transformations associated with novel bacteria and archaea in deep terrestrial subsurface sediments.</title>
        <authorList>
            <person name="Hernsdorf A.W."/>
            <person name="Amano Y."/>
            <person name="Miyakawa K."/>
            <person name="Ise K."/>
            <person name="Suzuki Y."/>
            <person name="Anantharaman K."/>
            <person name="Probst A."/>
            <person name="Burstein D."/>
            <person name="Thomas B.C."/>
            <person name="Banfield J.F."/>
        </authorList>
    </citation>
    <scope>NUCLEOTIDE SEQUENCE [LARGE SCALE GENOMIC DNA]</scope>
    <source>
        <strain evidence="2">HGW-Wallbacteria-1</strain>
    </source>
</reference>
<dbReference type="GO" id="GO:0042578">
    <property type="term" value="F:phosphoric ester hydrolase activity"/>
    <property type="evidence" value="ECO:0007669"/>
    <property type="project" value="TreeGrafter"/>
</dbReference>
<dbReference type="SMART" id="SM00481">
    <property type="entry name" value="POLIIIAc"/>
    <property type="match status" value="1"/>
</dbReference>
<proteinExistence type="predicted"/>
<sequence>MVPKARNSEKTDDFHKMNLHIHTPFSDGTISGDEIVRIASENGLHTLGICDHFETTKVENSVSLTNISEYTEEIENWNQNFNGKILKGLEIDSNPSRTDLESLVQIPRTIDYLLFEYVGKAGFGGLALQSFLNLRRSLPHAVGLAHTRLSETFRGIDPQKAASILGENHIFVEITGGERNKVLNVSGNERIHLFEADRIYFQAFRNSPVKLSIGTDCHHVPTEIWDIQPPLNFIAELDLWKNLIIP</sequence>
<dbReference type="GO" id="GO:0005829">
    <property type="term" value="C:cytosol"/>
    <property type="evidence" value="ECO:0007669"/>
    <property type="project" value="TreeGrafter"/>
</dbReference>
<dbReference type="EMBL" id="PGXC01000003">
    <property type="protein sequence ID" value="PKK91176.1"/>
    <property type="molecule type" value="Genomic_DNA"/>
</dbReference>
<accession>A0A2N1PS65</accession>
<dbReference type="GO" id="GO:0008270">
    <property type="term" value="F:zinc ion binding"/>
    <property type="evidence" value="ECO:0007669"/>
    <property type="project" value="TreeGrafter"/>
</dbReference>
<dbReference type="InterPro" id="IPR003141">
    <property type="entry name" value="Pol/His_phosphatase_N"/>
</dbReference>
<feature type="domain" description="Polymerase/histidinol phosphatase N-terminal" evidence="1">
    <location>
        <begin position="17"/>
        <end position="95"/>
    </location>
</feature>
<comment type="caution">
    <text evidence="2">The sequence shown here is derived from an EMBL/GenBank/DDBJ whole genome shotgun (WGS) entry which is preliminary data.</text>
</comment>
<dbReference type="AlphaFoldDB" id="A0A2N1PS65"/>